<name>A0ABQ5B462_9ASTR</name>
<comment type="caution">
    <text evidence="3">The sequence shown here is derived from an EMBL/GenBank/DDBJ whole genome shotgun (WGS) entry which is preliminary data.</text>
</comment>
<accession>A0ABQ5B462</accession>
<keyword evidence="2" id="KW-0812">Transmembrane</keyword>
<sequence>MATGQQEDMKVKWMGRRNMPMSPATMVVLGIVTAGSIGYFYYRNKKGETIDGNRSFKMEEKMKNHQVRDPRSRRHLDEISPRLTAQTIKKKQKVIHFTLNENEPDEDDTNNYKGGNAPTASSSSCGSEVDLVGGAAGVKLGDVQVTISGVFTTAVFSRTDKVPLRKERKSVLLCVPDTPLELATSSLCPKHPLTDYNLT</sequence>
<evidence type="ECO:0000313" key="4">
    <source>
        <dbReference type="Proteomes" id="UP001151760"/>
    </source>
</evidence>
<gene>
    <name evidence="3" type="ORF">Tco_0843389</name>
</gene>
<organism evidence="3 4">
    <name type="scientific">Tanacetum coccineum</name>
    <dbReference type="NCBI Taxonomy" id="301880"/>
    <lineage>
        <taxon>Eukaryota</taxon>
        <taxon>Viridiplantae</taxon>
        <taxon>Streptophyta</taxon>
        <taxon>Embryophyta</taxon>
        <taxon>Tracheophyta</taxon>
        <taxon>Spermatophyta</taxon>
        <taxon>Magnoliopsida</taxon>
        <taxon>eudicotyledons</taxon>
        <taxon>Gunneridae</taxon>
        <taxon>Pentapetalae</taxon>
        <taxon>asterids</taxon>
        <taxon>campanulids</taxon>
        <taxon>Asterales</taxon>
        <taxon>Asteraceae</taxon>
        <taxon>Asteroideae</taxon>
        <taxon>Anthemideae</taxon>
        <taxon>Anthemidinae</taxon>
        <taxon>Tanacetum</taxon>
    </lineage>
</organism>
<evidence type="ECO:0000256" key="1">
    <source>
        <dbReference type="SAM" id="MobiDB-lite"/>
    </source>
</evidence>
<proteinExistence type="predicted"/>
<feature type="region of interest" description="Disordered" evidence="1">
    <location>
        <begin position="100"/>
        <end position="125"/>
    </location>
</feature>
<dbReference type="Proteomes" id="UP001151760">
    <property type="component" value="Unassembled WGS sequence"/>
</dbReference>
<reference evidence="3" key="2">
    <citation type="submission" date="2022-01" db="EMBL/GenBank/DDBJ databases">
        <authorList>
            <person name="Yamashiro T."/>
            <person name="Shiraishi A."/>
            <person name="Satake H."/>
            <person name="Nakayama K."/>
        </authorList>
    </citation>
    <scope>NUCLEOTIDE SEQUENCE</scope>
</reference>
<keyword evidence="4" id="KW-1185">Reference proteome</keyword>
<evidence type="ECO:0000256" key="2">
    <source>
        <dbReference type="SAM" id="Phobius"/>
    </source>
</evidence>
<protein>
    <submittedName>
        <fullName evidence="3">Uncharacterized protein</fullName>
    </submittedName>
</protein>
<keyword evidence="2" id="KW-1133">Transmembrane helix</keyword>
<evidence type="ECO:0000313" key="3">
    <source>
        <dbReference type="EMBL" id="GJT08927.1"/>
    </source>
</evidence>
<reference evidence="3" key="1">
    <citation type="journal article" date="2022" name="Int. J. Mol. Sci.">
        <title>Draft Genome of Tanacetum Coccineum: Genomic Comparison of Closely Related Tanacetum-Family Plants.</title>
        <authorList>
            <person name="Yamashiro T."/>
            <person name="Shiraishi A."/>
            <person name="Nakayama K."/>
            <person name="Satake H."/>
        </authorList>
    </citation>
    <scope>NUCLEOTIDE SEQUENCE</scope>
</reference>
<keyword evidence="2" id="KW-0472">Membrane</keyword>
<feature type="transmembrane region" description="Helical" evidence="2">
    <location>
        <begin position="21"/>
        <end position="42"/>
    </location>
</feature>
<dbReference type="EMBL" id="BQNB010012869">
    <property type="protein sequence ID" value="GJT08927.1"/>
    <property type="molecule type" value="Genomic_DNA"/>
</dbReference>